<name>A0AAW0Q5R4_9PEZI</name>
<sequence>MAEAALGALGALSSILQIANSLVSSTRELRRSIKVAKGAPTEIHAFHNETIFLTTLIRTFHKLARDAPEPTKRKKLRERDILLAYVQQQCDMILDGVTELVNKFIDTHGAGGGNSSSVKVMTIWARVLWVIRRPDMEELKLSMNETKLNLSLLTNLFMWEEARRKSNNEDRMYV</sequence>
<dbReference type="AlphaFoldDB" id="A0AAW0Q5R4"/>
<evidence type="ECO:0000313" key="1">
    <source>
        <dbReference type="EMBL" id="KAK8095886.1"/>
    </source>
</evidence>
<dbReference type="EMBL" id="JAQQWP010000011">
    <property type="protein sequence ID" value="KAK8095886.1"/>
    <property type="molecule type" value="Genomic_DNA"/>
</dbReference>
<protein>
    <recommendedName>
        <fullName evidence="3">Fungal N-terminal domain-containing protein</fullName>
    </recommendedName>
</protein>
<gene>
    <name evidence="1" type="ORF">PG999_013908</name>
</gene>
<evidence type="ECO:0008006" key="3">
    <source>
        <dbReference type="Google" id="ProtNLM"/>
    </source>
</evidence>
<comment type="caution">
    <text evidence="1">The sequence shown here is derived from an EMBL/GenBank/DDBJ whole genome shotgun (WGS) entry which is preliminary data.</text>
</comment>
<evidence type="ECO:0000313" key="2">
    <source>
        <dbReference type="Proteomes" id="UP001392437"/>
    </source>
</evidence>
<keyword evidence="2" id="KW-1185">Reference proteome</keyword>
<reference evidence="1 2" key="1">
    <citation type="submission" date="2023-01" db="EMBL/GenBank/DDBJ databases">
        <title>Analysis of 21 Apiospora genomes using comparative genomics revels a genus with tremendous synthesis potential of carbohydrate active enzymes and secondary metabolites.</title>
        <authorList>
            <person name="Sorensen T."/>
        </authorList>
    </citation>
    <scope>NUCLEOTIDE SEQUENCE [LARGE SCALE GENOMIC DNA]</scope>
    <source>
        <strain evidence="1 2">CBS 117206</strain>
    </source>
</reference>
<proteinExistence type="predicted"/>
<accession>A0AAW0Q5R4</accession>
<organism evidence="1 2">
    <name type="scientific">Apiospora kogelbergensis</name>
    <dbReference type="NCBI Taxonomy" id="1337665"/>
    <lineage>
        <taxon>Eukaryota</taxon>
        <taxon>Fungi</taxon>
        <taxon>Dikarya</taxon>
        <taxon>Ascomycota</taxon>
        <taxon>Pezizomycotina</taxon>
        <taxon>Sordariomycetes</taxon>
        <taxon>Xylariomycetidae</taxon>
        <taxon>Amphisphaeriales</taxon>
        <taxon>Apiosporaceae</taxon>
        <taxon>Apiospora</taxon>
    </lineage>
</organism>
<dbReference type="Proteomes" id="UP001392437">
    <property type="component" value="Unassembled WGS sequence"/>
</dbReference>